<reference evidence="2" key="1">
    <citation type="submission" date="2025-08" db="UniProtKB">
        <authorList>
            <consortium name="Ensembl"/>
        </authorList>
    </citation>
    <scope>IDENTIFICATION</scope>
</reference>
<dbReference type="InterPro" id="IPR029365">
    <property type="entry name" value="TMEM238"/>
</dbReference>
<organism evidence="2 3">
    <name type="scientific">Astyanax mexicanus</name>
    <name type="common">Blind cave fish</name>
    <name type="synonym">Astyanax fasciatus mexicanus</name>
    <dbReference type="NCBI Taxonomy" id="7994"/>
    <lineage>
        <taxon>Eukaryota</taxon>
        <taxon>Metazoa</taxon>
        <taxon>Chordata</taxon>
        <taxon>Craniata</taxon>
        <taxon>Vertebrata</taxon>
        <taxon>Euteleostomi</taxon>
        <taxon>Actinopterygii</taxon>
        <taxon>Neopterygii</taxon>
        <taxon>Teleostei</taxon>
        <taxon>Ostariophysi</taxon>
        <taxon>Characiformes</taxon>
        <taxon>Characoidei</taxon>
        <taxon>Acestrorhamphidae</taxon>
        <taxon>Acestrorhamphinae</taxon>
        <taxon>Astyanax</taxon>
    </lineage>
</organism>
<keyword evidence="1" id="KW-0812">Transmembrane</keyword>
<feature type="transmembrane region" description="Helical" evidence="1">
    <location>
        <begin position="39"/>
        <end position="67"/>
    </location>
</feature>
<dbReference type="PANTHER" id="PTHR28613">
    <property type="entry name" value="SI:CH211-232M10.4-RELATED"/>
    <property type="match status" value="1"/>
</dbReference>
<dbReference type="Ensembl" id="ENSAMXT00005011891.1">
    <property type="protein sequence ID" value="ENSAMXP00005010688.1"/>
    <property type="gene ID" value="ENSAMXG00005005943.1"/>
</dbReference>
<dbReference type="PANTHER" id="PTHR28613:SF7">
    <property type="entry name" value="TRANSMEMBRANE PROTEIN 238"/>
    <property type="match status" value="1"/>
</dbReference>
<name>A0A8B9J8P5_ASTMX</name>
<feature type="transmembrane region" description="Helical" evidence="1">
    <location>
        <begin position="79"/>
        <end position="98"/>
    </location>
</feature>
<protein>
    <recommendedName>
        <fullName evidence="4">Transmembrane protein 238a</fullName>
    </recommendedName>
</protein>
<evidence type="ECO:0000313" key="2">
    <source>
        <dbReference type="Ensembl" id="ENSAMXP00005010688.1"/>
    </source>
</evidence>
<dbReference type="Pfam" id="PF15125">
    <property type="entry name" value="TMEM238"/>
    <property type="match status" value="1"/>
</dbReference>
<dbReference type="Proteomes" id="UP000694621">
    <property type="component" value="Unplaced"/>
</dbReference>
<dbReference type="AlphaFoldDB" id="A0A8B9J8P5"/>
<evidence type="ECO:0000313" key="3">
    <source>
        <dbReference type="Proteomes" id="UP000694621"/>
    </source>
</evidence>
<evidence type="ECO:0008006" key="4">
    <source>
        <dbReference type="Google" id="ProtNLM"/>
    </source>
</evidence>
<proteinExistence type="predicted"/>
<keyword evidence="1" id="KW-0472">Membrane</keyword>
<keyword evidence="1" id="KW-1133">Transmembrane helix</keyword>
<accession>A0A8B9J8P5</accession>
<evidence type="ECO:0000256" key="1">
    <source>
        <dbReference type="SAM" id="Phobius"/>
    </source>
</evidence>
<sequence>MSSCFSDVQICSSSNFPTWLYKPSSESRTRNRTGMDLRFIGACAPLFLLALLFDVVGFVLLFVGIFANLQVNGRFYGDFLIHTGGVLVFCSLGWWLMWYAGNIQVSREGASRGRGGTAHRCKQLARKLTERLSRTQPGERAELCVTTPPPPLSLSLSLSLYTL</sequence>